<gene>
    <name evidence="2" type="ORF">S06H3_29369</name>
</gene>
<feature type="non-terminal residue" evidence="2">
    <location>
        <position position="1"/>
    </location>
</feature>
<evidence type="ECO:0000256" key="1">
    <source>
        <dbReference type="SAM" id="MobiDB-lite"/>
    </source>
</evidence>
<sequence length="38" mass="4080">LSDNNESVTAEDKPSVTSASWSVKVKGLAQPRQSHLLV</sequence>
<evidence type="ECO:0000313" key="2">
    <source>
        <dbReference type="EMBL" id="GAI20651.1"/>
    </source>
</evidence>
<organism evidence="2">
    <name type="scientific">marine sediment metagenome</name>
    <dbReference type="NCBI Taxonomy" id="412755"/>
    <lineage>
        <taxon>unclassified sequences</taxon>
        <taxon>metagenomes</taxon>
        <taxon>ecological metagenomes</taxon>
    </lineage>
</organism>
<reference evidence="2" key="1">
    <citation type="journal article" date="2014" name="Front. Microbiol.">
        <title>High frequency of phylogenetically diverse reductive dehalogenase-homologous genes in deep subseafloor sedimentary metagenomes.</title>
        <authorList>
            <person name="Kawai M."/>
            <person name="Futagami T."/>
            <person name="Toyoda A."/>
            <person name="Takaki Y."/>
            <person name="Nishi S."/>
            <person name="Hori S."/>
            <person name="Arai W."/>
            <person name="Tsubouchi T."/>
            <person name="Morono Y."/>
            <person name="Uchiyama I."/>
            <person name="Ito T."/>
            <person name="Fujiyama A."/>
            <person name="Inagaki F."/>
            <person name="Takami H."/>
        </authorList>
    </citation>
    <scope>NUCLEOTIDE SEQUENCE</scope>
    <source>
        <strain evidence="2">Expedition CK06-06</strain>
    </source>
</reference>
<name>X1MRI7_9ZZZZ</name>
<proteinExistence type="predicted"/>
<comment type="caution">
    <text evidence="2">The sequence shown here is derived from an EMBL/GenBank/DDBJ whole genome shotgun (WGS) entry which is preliminary data.</text>
</comment>
<feature type="region of interest" description="Disordered" evidence="1">
    <location>
        <begin position="1"/>
        <end position="22"/>
    </location>
</feature>
<protein>
    <submittedName>
        <fullName evidence="2">Uncharacterized protein</fullName>
    </submittedName>
</protein>
<dbReference type="EMBL" id="BARV01017202">
    <property type="protein sequence ID" value="GAI20651.1"/>
    <property type="molecule type" value="Genomic_DNA"/>
</dbReference>
<accession>X1MRI7</accession>
<dbReference type="AlphaFoldDB" id="X1MRI7"/>